<evidence type="ECO:0000256" key="1">
    <source>
        <dbReference type="SAM" id="MobiDB-lite"/>
    </source>
</evidence>
<feature type="compositionally biased region" description="Low complexity" evidence="1">
    <location>
        <begin position="63"/>
        <end position="94"/>
    </location>
</feature>
<dbReference type="EMBL" id="CP019124">
    <property type="protein sequence ID" value="APX89322.1"/>
    <property type="molecule type" value="Genomic_DNA"/>
</dbReference>
<feature type="compositionally biased region" description="Polar residues" evidence="1">
    <location>
        <begin position="46"/>
        <end position="55"/>
    </location>
</feature>
<name>A0A1U7DH60_9RHOB</name>
<keyword evidence="3" id="KW-1185">Reference proteome</keyword>
<sequence>MKAIAEYFRDLAAEDRYFGAEPPVPDADMLHRIAENAIQKRVSAQLGDNSVTLRPSQEDDGEGAQAAPAAQAASDTPATAEAPAKTAEATVAKASDADNLNTAAAVDPSITAREALADDASDGESDSISGDEIEDALAARRADRTTPEAETAATPATDIPAEASDEGYEEEEVDAADPVNAPIVESVAEKLARIRASVASDRAARSRPAEEPQPTETPASDATPEQAAAEDTPEEVVTESVIEETEITVSETVETFHIDADAQDEDEGEDEIAAWADAEETASEEDVAAQDDVQDEAEGGDADDAAILAALGSLESDAAPEVEAEAEAEEVVAEDTAEELPAEEIAEETAPEVALTDGQTSDEADLSDVIGAAMGDTTEVEETEEVAASDAEEEVAAEDDTPATAGHEFEDALAAALDDEIAGAEQPEIVAQDDTATEAEVTEVAAKTTAEAADEASDEGTEDAAEKGTEVSEAAITPSASDLVQMRRVRVLKVRRSVVEGAEAKAEARALTGEEDDREGDRVALPLREQSGRARLAQIGIAHDGPAVERIIAATNDRLQEDDNRRRVNAISHLKAAVAATNAERKARGGAAVAADEAADYRQDLQQVVRPDRAARAAIRAMAPAEKQAVASTAEEMQAEPEAPRERPAPLVLVSEQRIDQPSNHALELLQKRRIMTGGAERATHEELANAQSFTEFAEELGASELTDLLEAAAAYVSFVEGRPHFTRPHIMGHVAQVQADRGYSREDGLRSFGTLLRNGAIRKLKRGQFVIAEDSKFAPEARYAGE</sequence>
<feature type="compositionally biased region" description="Low complexity" evidence="1">
    <location>
        <begin position="148"/>
        <end position="162"/>
    </location>
</feature>
<feature type="compositionally biased region" description="Acidic residues" evidence="1">
    <location>
        <begin position="117"/>
        <end position="135"/>
    </location>
</feature>
<feature type="compositionally biased region" description="Acidic residues" evidence="1">
    <location>
        <begin position="318"/>
        <end position="350"/>
    </location>
</feature>
<evidence type="ECO:0000313" key="3">
    <source>
        <dbReference type="Proteomes" id="UP000187266"/>
    </source>
</evidence>
<feature type="region of interest" description="Disordered" evidence="1">
    <location>
        <begin position="197"/>
        <end position="237"/>
    </location>
</feature>
<feature type="region of interest" description="Disordered" evidence="1">
    <location>
        <begin position="376"/>
        <end position="480"/>
    </location>
</feature>
<gene>
    <name evidence="2" type="ORF">BV394_05995</name>
</gene>
<feature type="compositionally biased region" description="Acidic residues" evidence="1">
    <location>
        <begin position="452"/>
        <end position="463"/>
    </location>
</feature>
<accession>A0A1U7DH60</accession>
<feature type="region of interest" description="Disordered" evidence="1">
    <location>
        <begin position="502"/>
        <end position="521"/>
    </location>
</feature>
<dbReference type="STRING" id="1267768.BV394_05995"/>
<feature type="region of interest" description="Disordered" evidence="1">
    <location>
        <begin position="41"/>
        <end position="181"/>
    </location>
</feature>
<feature type="region of interest" description="Disordered" evidence="1">
    <location>
        <begin position="278"/>
        <end position="364"/>
    </location>
</feature>
<evidence type="ECO:0000313" key="2">
    <source>
        <dbReference type="EMBL" id="APX89322.1"/>
    </source>
</evidence>
<feature type="compositionally biased region" description="Acidic residues" evidence="1">
    <location>
        <begin position="163"/>
        <end position="175"/>
    </location>
</feature>
<dbReference type="AlphaFoldDB" id="A0A1U7DH60"/>
<feature type="compositionally biased region" description="Acidic residues" evidence="1">
    <location>
        <begin position="378"/>
        <end position="401"/>
    </location>
</feature>
<dbReference type="RefSeq" id="WP_076979345.1">
    <property type="nucleotide sequence ID" value="NZ_PGFI01000011.1"/>
</dbReference>
<reference evidence="2 3" key="1">
    <citation type="submission" date="2017-01" db="EMBL/GenBank/DDBJ databases">
        <title>Genomic analysis of Xuhuaishuia manganoxidans DY6-4.</title>
        <authorList>
            <person name="Wang X."/>
        </authorList>
    </citation>
    <scope>NUCLEOTIDE SEQUENCE [LARGE SCALE GENOMIC DNA]</scope>
    <source>
        <strain evidence="2 3">DY6-4</strain>
    </source>
</reference>
<feature type="compositionally biased region" description="Low complexity" evidence="1">
    <location>
        <begin position="442"/>
        <end position="451"/>
    </location>
</feature>
<feature type="compositionally biased region" description="Basic and acidic residues" evidence="1">
    <location>
        <begin position="137"/>
        <end position="147"/>
    </location>
</feature>
<dbReference type="OrthoDB" id="7798282at2"/>
<protein>
    <submittedName>
        <fullName evidence="2">Uncharacterized protein</fullName>
    </submittedName>
</protein>
<feature type="compositionally biased region" description="Acidic residues" evidence="1">
    <location>
        <begin position="278"/>
        <end position="304"/>
    </location>
</feature>
<proteinExistence type="predicted"/>
<dbReference type="Proteomes" id="UP000187266">
    <property type="component" value="Chromosome"/>
</dbReference>
<organism evidence="2 3">
    <name type="scientific">Brevirhabdus pacifica</name>
    <dbReference type="NCBI Taxonomy" id="1267768"/>
    <lineage>
        <taxon>Bacteria</taxon>
        <taxon>Pseudomonadati</taxon>
        <taxon>Pseudomonadota</taxon>
        <taxon>Alphaproteobacteria</taxon>
        <taxon>Rhodobacterales</taxon>
        <taxon>Paracoccaceae</taxon>
        <taxon>Brevirhabdus</taxon>
    </lineage>
</organism>